<dbReference type="Pfam" id="PF00392">
    <property type="entry name" value="GntR"/>
    <property type="match status" value="1"/>
</dbReference>
<protein>
    <recommendedName>
        <fullName evidence="5">Trehalose operon repressor</fullName>
    </recommendedName>
</protein>
<dbReference type="PANTHER" id="PTHR44846">
    <property type="entry name" value="MANNOSYL-D-GLYCERATE TRANSPORT/METABOLISM SYSTEM REPRESSOR MNGR-RELATED"/>
    <property type="match status" value="1"/>
</dbReference>
<dbReference type="InterPro" id="IPR012770">
    <property type="entry name" value="TreR"/>
</dbReference>
<dbReference type="PANTHER" id="PTHR44846:SF12">
    <property type="entry name" value="HTH-TYPE TRANSCRIPTIONAL REGULATOR TRER"/>
    <property type="match status" value="1"/>
</dbReference>
<dbReference type="CDD" id="cd07377">
    <property type="entry name" value="WHTH_GntR"/>
    <property type="match status" value="1"/>
</dbReference>
<dbReference type="NCBIfam" id="TIGR02404">
    <property type="entry name" value="trehalos_R_Bsub"/>
    <property type="match status" value="1"/>
</dbReference>
<dbReference type="Gene3D" id="3.40.1410.10">
    <property type="entry name" value="Chorismate lyase-like"/>
    <property type="match status" value="1"/>
</dbReference>
<accession>A0A7U3YF91</accession>
<organism evidence="7">
    <name type="scientific">Geobacillus sp. (strain Y4.1MC1)</name>
    <dbReference type="NCBI Taxonomy" id="581103"/>
    <lineage>
        <taxon>Bacteria</taxon>
        <taxon>Bacillati</taxon>
        <taxon>Bacillota</taxon>
        <taxon>Bacilli</taxon>
        <taxon>Bacillales</taxon>
        <taxon>Anoxybacillaceae</taxon>
        <taxon>Geobacillus</taxon>
    </lineage>
</organism>
<feature type="domain" description="HTH gntR-type" evidence="6">
    <location>
        <begin position="12"/>
        <end position="80"/>
    </location>
</feature>
<dbReference type="InterPro" id="IPR028978">
    <property type="entry name" value="Chorismate_lyase_/UTRA_dom_sf"/>
</dbReference>
<evidence type="ECO:0000256" key="5">
    <source>
        <dbReference type="NCBIfam" id="TIGR02404"/>
    </source>
</evidence>
<dbReference type="InterPro" id="IPR000524">
    <property type="entry name" value="Tscrpt_reg_HTH_GntR"/>
</dbReference>
<dbReference type="GO" id="GO:0003700">
    <property type="term" value="F:DNA-binding transcription factor activity"/>
    <property type="evidence" value="ECO:0007669"/>
    <property type="project" value="UniProtKB-UniRule"/>
</dbReference>
<reference evidence="7" key="1">
    <citation type="submission" date="2010-10" db="EMBL/GenBank/DDBJ databases">
        <title>Complete sequence of chromosome of Geobacillus sp. Y4.1MC1.</title>
        <authorList>
            <consortium name="US DOE Joint Genome Institute"/>
            <person name="Lucas S."/>
            <person name="Copeland A."/>
            <person name="Lapidus A."/>
            <person name="Cheng J.-F."/>
            <person name="Bruce D."/>
            <person name="Goodwin L."/>
            <person name="Pitluck S."/>
            <person name="Chertkov O."/>
            <person name="Zhang X."/>
            <person name="Detter J.C."/>
            <person name="Han C."/>
            <person name="Tapia R."/>
            <person name="Land M."/>
            <person name="Hauser L."/>
            <person name="Jeffries C."/>
            <person name="Kyrpides N."/>
            <person name="Ivanova N."/>
            <person name="Ovchinnikova G."/>
            <person name="Brumm P."/>
            <person name="Mead D."/>
            <person name="Woyke T."/>
        </authorList>
    </citation>
    <scope>NUCLEOTIDE SEQUENCE [LARGE SCALE GENOMIC DNA]</scope>
    <source>
        <strain evidence="7">Y4.1MC1</strain>
    </source>
</reference>
<evidence type="ECO:0000256" key="4">
    <source>
        <dbReference type="ARBA" id="ARBA00023163"/>
    </source>
</evidence>
<evidence type="ECO:0000256" key="3">
    <source>
        <dbReference type="ARBA" id="ARBA00023125"/>
    </source>
</evidence>
<keyword evidence="3" id="KW-0238">DNA-binding</keyword>
<dbReference type="SMART" id="SM00866">
    <property type="entry name" value="UTRA"/>
    <property type="match status" value="1"/>
</dbReference>
<keyword evidence="4" id="KW-0804">Transcription</keyword>
<dbReference type="InterPro" id="IPR011663">
    <property type="entry name" value="UTRA"/>
</dbReference>
<dbReference type="SUPFAM" id="SSF46785">
    <property type="entry name" value="Winged helix' DNA-binding domain"/>
    <property type="match status" value="1"/>
</dbReference>
<dbReference type="PROSITE" id="PS50949">
    <property type="entry name" value="HTH_GNTR"/>
    <property type="match status" value="1"/>
</dbReference>
<evidence type="ECO:0000256" key="2">
    <source>
        <dbReference type="ARBA" id="ARBA00023015"/>
    </source>
</evidence>
<sequence length="246" mass="29443">MIQYMSVSDMYENKYLTIYHDLAGKIRQGYWKPYDKLPSENELVKRYRTSRETIRKALNLLSEHGYIQKMKGKGSLVLDVGKYDFPVSGLVSFKELAQNMKQPVKTIVNELEVIKPDPDLKRYLHATSKDEIWKVIRSREIEGERIILDKDFFYKKYVPTLTREICEDSIYEYLEKQLKLKISFAKKEMTVEKVNDEDRKYLDLNGYDHIVVVKNFVYLDDATLFQYTESRHRLDKFRFVDFARRK</sequence>
<dbReference type="InterPro" id="IPR050679">
    <property type="entry name" value="Bact_HTH_transcr_reg"/>
</dbReference>
<dbReference type="GO" id="GO:0045892">
    <property type="term" value="P:negative regulation of DNA-templated transcription"/>
    <property type="evidence" value="ECO:0007669"/>
    <property type="project" value="TreeGrafter"/>
</dbReference>
<keyword evidence="2" id="KW-0805">Transcription regulation</keyword>
<gene>
    <name evidence="7" type="ORF">GY4MC1_1966</name>
</gene>
<dbReference type="InterPro" id="IPR036390">
    <property type="entry name" value="WH_DNA-bd_sf"/>
</dbReference>
<dbReference type="FunFam" id="3.40.1410.10:FF:000008">
    <property type="entry name" value="Transcriptional regulator, GntR family"/>
    <property type="match status" value="1"/>
</dbReference>
<evidence type="ECO:0000259" key="6">
    <source>
        <dbReference type="PROSITE" id="PS50949"/>
    </source>
</evidence>
<keyword evidence="1" id="KW-0678">Repressor</keyword>
<dbReference type="EMBL" id="CP002293">
    <property type="protein sequence ID" value="ADP74715.1"/>
    <property type="molecule type" value="Genomic_DNA"/>
</dbReference>
<dbReference type="SUPFAM" id="SSF64288">
    <property type="entry name" value="Chorismate lyase-like"/>
    <property type="match status" value="1"/>
</dbReference>
<dbReference type="AlphaFoldDB" id="A0A7U3YF91"/>
<evidence type="ECO:0000313" key="7">
    <source>
        <dbReference type="EMBL" id="ADP74715.1"/>
    </source>
</evidence>
<dbReference type="GO" id="GO:0003677">
    <property type="term" value="F:DNA binding"/>
    <property type="evidence" value="ECO:0007669"/>
    <property type="project" value="UniProtKB-UniRule"/>
</dbReference>
<dbReference type="Gene3D" id="1.10.10.10">
    <property type="entry name" value="Winged helix-like DNA-binding domain superfamily/Winged helix DNA-binding domain"/>
    <property type="match status" value="1"/>
</dbReference>
<evidence type="ECO:0000256" key="1">
    <source>
        <dbReference type="ARBA" id="ARBA00022491"/>
    </source>
</evidence>
<dbReference type="SMART" id="SM00345">
    <property type="entry name" value="HTH_GNTR"/>
    <property type="match status" value="1"/>
</dbReference>
<name>A0A7U3YF91_GEOS0</name>
<dbReference type="PRINTS" id="PR00035">
    <property type="entry name" value="HTHGNTR"/>
</dbReference>
<dbReference type="KEGG" id="gmc:GY4MC1_1966"/>
<proteinExistence type="predicted"/>
<dbReference type="InterPro" id="IPR036388">
    <property type="entry name" value="WH-like_DNA-bd_sf"/>
</dbReference>
<dbReference type="Pfam" id="PF07702">
    <property type="entry name" value="UTRA"/>
    <property type="match status" value="1"/>
</dbReference>